<keyword evidence="4" id="KW-0663">Pyridoxal phosphate</keyword>
<dbReference type="PATRIC" id="fig|1656095.3.peg.3954"/>
<keyword evidence="6" id="KW-0238">DNA-binding</keyword>
<dbReference type="EMBL" id="LFEJ01000027">
    <property type="protein sequence ID" value="KMV32577.1"/>
    <property type="molecule type" value="Genomic_DNA"/>
</dbReference>
<dbReference type="InterPro" id="IPR000524">
    <property type="entry name" value="Tscrpt_reg_HTH_GntR"/>
</dbReference>
<dbReference type="GO" id="GO:0008483">
    <property type="term" value="F:transaminase activity"/>
    <property type="evidence" value="ECO:0007669"/>
    <property type="project" value="UniProtKB-KW"/>
</dbReference>
<feature type="domain" description="HTH gntR-type" evidence="8">
    <location>
        <begin position="1"/>
        <end position="69"/>
    </location>
</feature>
<comment type="similarity">
    <text evidence="1">In the C-terminal section; belongs to the class-I pyridoxal-phosphate-dependent aminotransferase family.</text>
</comment>
<dbReference type="InterPro" id="IPR051446">
    <property type="entry name" value="HTH_trans_reg/aminotransferase"/>
</dbReference>
<reference evidence="9 10" key="1">
    <citation type="submission" date="2015-06" db="EMBL/GenBank/DDBJ databases">
        <title>Genome sequencing of Cronobacter sp. strain DJ34 isolated from petroleum contaminated sludge of Duliajan Oil Fields, Assam, India.</title>
        <authorList>
            <person name="Pal S."/>
            <person name="Banerjee T.D."/>
            <person name="Roy A."/>
            <person name="Sar P."/>
            <person name="Kazy S.K."/>
        </authorList>
    </citation>
    <scope>NUCLEOTIDE SEQUENCE [LARGE SCALE GENOMIC DNA]</scope>
    <source>
        <strain evidence="9 10">DJ34</strain>
    </source>
</reference>
<dbReference type="GO" id="GO:0003677">
    <property type="term" value="F:DNA binding"/>
    <property type="evidence" value="ECO:0007669"/>
    <property type="project" value="UniProtKB-KW"/>
</dbReference>
<proteinExistence type="inferred from homology"/>
<keyword evidence="2" id="KW-0032">Aminotransferase</keyword>
<evidence type="ECO:0000256" key="3">
    <source>
        <dbReference type="ARBA" id="ARBA00022679"/>
    </source>
</evidence>
<dbReference type="SUPFAM" id="SSF53383">
    <property type="entry name" value="PLP-dependent transferases"/>
    <property type="match status" value="1"/>
</dbReference>
<dbReference type="InterPro" id="IPR015422">
    <property type="entry name" value="PyrdxlP-dep_Trfase_small"/>
</dbReference>
<keyword evidence="7" id="KW-0804">Transcription</keyword>
<dbReference type="CDD" id="cd00609">
    <property type="entry name" value="AAT_like"/>
    <property type="match status" value="1"/>
</dbReference>
<evidence type="ECO:0000256" key="4">
    <source>
        <dbReference type="ARBA" id="ARBA00022898"/>
    </source>
</evidence>
<dbReference type="InterPro" id="IPR015424">
    <property type="entry name" value="PyrdxlP-dep_Trfase"/>
</dbReference>
<evidence type="ECO:0000256" key="2">
    <source>
        <dbReference type="ARBA" id="ARBA00022576"/>
    </source>
</evidence>
<accession>A0A0J8VHI1</accession>
<dbReference type="InterPro" id="IPR036388">
    <property type="entry name" value="WH-like_DNA-bd_sf"/>
</dbReference>
<dbReference type="GO" id="GO:0030170">
    <property type="term" value="F:pyridoxal phosphate binding"/>
    <property type="evidence" value="ECO:0007669"/>
    <property type="project" value="InterPro"/>
</dbReference>
<dbReference type="PANTHER" id="PTHR46577">
    <property type="entry name" value="HTH-TYPE TRANSCRIPTIONAL REGULATORY PROTEIN GABR"/>
    <property type="match status" value="1"/>
</dbReference>
<name>A0A0J8VHI1_9ENTR</name>
<dbReference type="AlphaFoldDB" id="A0A0J8VHI1"/>
<dbReference type="OrthoDB" id="9804020at2"/>
<dbReference type="Gene3D" id="1.10.10.10">
    <property type="entry name" value="Winged helix-like DNA-binding domain superfamily/Winged helix DNA-binding domain"/>
    <property type="match status" value="1"/>
</dbReference>
<dbReference type="InterPro" id="IPR004839">
    <property type="entry name" value="Aminotransferase_I/II_large"/>
</dbReference>
<dbReference type="PANTHER" id="PTHR46577:SF2">
    <property type="entry name" value="TRANSCRIPTIONAL REGULATORY PROTEIN"/>
    <property type="match status" value="1"/>
</dbReference>
<sequence length="473" mass="53395">MTRYQHLADLLTQRIRQGLYQQGERLPSVRSLSQEHGVSISTVQQAYSLLEERRLVLPQPRSGYFVAPQKAEPPAPRLTRPEQRPVEISQWNETLALLEARKDKAVFPFGGGSPDISHPTLKPLWREIGRVASPQRVEAMFGYDELAGNRELREQIARLMLDGGAQVNSEEIIVTPGCHGALSLAVSALCQPGDIVAMESPSYYGTMQMLRGLGLKVIEIPTDSQTGISVEALELALEQWPIKAVLLVPTCNNPLGFTMPLARKRAVLNLAARFDIALIEDDIYGETAWQYPRPATIKSMDEEGRVLLCSSFSKTVAPGLRVGWIAPGRYYDRVLHRKYIATTSSPPATQTAVATFIREGHYHRHLRRIRQHYQRNYDVLSCKVRSLFPCGICVSRPQGGFMMWVELPEEIDLTRYTAQMQQRRLHLAAGHLFSASEKYRNCLRLNFAAPFDEKCENALRNIGEFFHEVMRKG</sequence>
<dbReference type="SMART" id="SM00345">
    <property type="entry name" value="HTH_GNTR"/>
    <property type="match status" value="1"/>
</dbReference>
<dbReference type="PROSITE" id="PS50949">
    <property type="entry name" value="HTH_GNTR"/>
    <property type="match status" value="1"/>
</dbReference>
<keyword evidence="10" id="KW-1185">Reference proteome</keyword>
<evidence type="ECO:0000256" key="7">
    <source>
        <dbReference type="ARBA" id="ARBA00023163"/>
    </source>
</evidence>
<comment type="caution">
    <text evidence="9">The sequence shown here is derived from an EMBL/GenBank/DDBJ whole genome shotgun (WGS) entry which is preliminary data.</text>
</comment>
<keyword evidence="3" id="KW-0808">Transferase</keyword>
<dbReference type="Pfam" id="PF00155">
    <property type="entry name" value="Aminotran_1_2"/>
    <property type="match status" value="1"/>
</dbReference>
<evidence type="ECO:0000313" key="10">
    <source>
        <dbReference type="Proteomes" id="UP000037315"/>
    </source>
</evidence>
<dbReference type="InterPro" id="IPR015421">
    <property type="entry name" value="PyrdxlP-dep_Trfase_major"/>
</dbReference>
<dbReference type="SUPFAM" id="SSF46785">
    <property type="entry name" value="Winged helix' DNA-binding domain"/>
    <property type="match status" value="1"/>
</dbReference>
<dbReference type="FunFam" id="3.40.640.10:FF:000023">
    <property type="entry name" value="Transcriptional regulator, GntR family"/>
    <property type="match status" value="1"/>
</dbReference>
<gene>
    <name evidence="9" type="ORF">ACH50_21365</name>
</gene>
<evidence type="ECO:0000256" key="1">
    <source>
        <dbReference type="ARBA" id="ARBA00005384"/>
    </source>
</evidence>
<keyword evidence="5" id="KW-0805">Transcription regulation</keyword>
<evidence type="ECO:0000313" key="9">
    <source>
        <dbReference type="EMBL" id="KMV32577.1"/>
    </source>
</evidence>
<dbReference type="STRING" id="1121863.GCA_000621185_03397"/>
<dbReference type="RefSeq" id="WP_048888763.1">
    <property type="nucleotide sequence ID" value="NZ_LFEJ01000027.1"/>
</dbReference>
<evidence type="ECO:0000256" key="6">
    <source>
        <dbReference type="ARBA" id="ARBA00023125"/>
    </source>
</evidence>
<evidence type="ECO:0000259" key="8">
    <source>
        <dbReference type="PROSITE" id="PS50949"/>
    </source>
</evidence>
<dbReference type="FunFam" id="1.10.10.10:FF:000401">
    <property type="entry name" value="GntR family transcriptional regulator"/>
    <property type="match status" value="1"/>
</dbReference>
<protein>
    <submittedName>
        <fullName evidence="9">GntR family transcriptional regulator</fullName>
    </submittedName>
</protein>
<organism evidence="9 10">
    <name type="scientific">Franconibacter pulveris</name>
    <dbReference type="NCBI Taxonomy" id="435910"/>
    <lineage>
        <taxon>Bacteria</taxon>
        <taxon>Pseudomonadati</taxon>
        <taxon>Pseudomonadota</taxon>
        <taxon>Gammaproteobacteria</taxon>
        <taxon>Enterobacterales</taxon>
        <taxon>Enterobacteriaceae</taxon>
        <taxon>Franconibacter</taxon>
    </lineage>
</organism>
<dbReference type="Proteomes" id="UP000037315">
    <property type="component" value="Unassembled WGS sequence"/>
</dbReference>
<dbReference type="Pfam" id="PF00392">
    <property type="entry name" value="GntR"/>
    <property type="match status" value="1"/>
</dbReference>
<dbReference type="InterPro" id="IPR036390">
    <property type="entry name" value="WH_DNA-bd_sf"/>
</dbReference>
<dbReference type="Gene3D" id="3.90.1150.10">
    <property type="entry name" value="Aspartate Aminotransferase, domain 1"/>
    <property type="match status" value="1"/>
</dbReference>
<dbReference type="GO" id="GO:0003700">
    <property type="term" value="F:DNA-binding transcription factor activity"/>
    <property type="evidence" value="ECO:0007669"/>
    <property type="project" value="InterPro"/>
</dbReference>
<evidence type="ECO:0000256" key="5">
    <source>
        <dbReference type="ARBA" id="ARBA00023015"/>
    </source>
</evidence>
<dbReference type="Gene3D" id="3.40.640.10">
    <property type="entry name" value="Type I PLP-dependent aspartate aminotransferase-like (Major domain)"/>
    <property type="match status" value="1"/>
</dbReference>
<dbReference type="CDD" id="cd07377">
    <property type="entry name" value="WHTH_GntR"/>
    <property type="match status" value="1"/>
</dbReference>